<dbReference type="Gene3D" id="2.60.320.10">
    <property type="entry name" value="N-utilization substance G protein NusG, insert domain"/>
    <property type="match status" value="1"/>
</dbReference>
<name>A0A644X748_9ZZZZ</name>
<keyword evidence="1" id="KW-0812">Transmembrane</keyword>
<reference evidence="2" key="1">
    <citation type="submission" date="2019-08" db="EMBL/GenBank/DDBJ databases">
        <authorList>
            <person name="Kucharzyk K."/>
            <person name="Murdoch R.W."/>
            <person name="Higgins S."/>
            <person name="Loffler F."/>
        </authorList>
    </citation>
    <scope>NUCLEOTIDE SEQUENCE</scope>
</reference>
<organism evidence="2">
    <name type="scientific">bioreactor metagenome</name>
    <dbReference type="NCBI Taxonomy" id="1076179"/>
    <lineage>
        <taxon>unclassified sequences</taxon>
        <taxon>metagenomes</taxon>
        <taxon>ecological metagenomes</taxon>
    </lineage>
</organism>
<proteinExistence type="predicted"/>
<dbReference type="AlphaFoldDB" id="A0A644X748"/>
<keyword evidence="1" id="KW-1133">Transmembrane helix</keyword>
<evidence type="ECO:0000256" key="1">
    <source>
        <dbReference type="SAM" id="Phobius"/>
    </source>
</evidence>
<sequence length="124" mass="13228">MKRKDWLVIGGVLLLAAVVFFVSRLMKPDISGAAVTVYVGGEVYARVSANDYQTITIDQGDGKVNVVVIDAAGVRMDSSTCKNQLCVKHAPIDPNNIGEIEFDNWIICMPNGVSVEVTGGEGGQ</sequence>
<keyword evidence="1" id="KW-0472">Membrane</keyword>
<dbReference type="EMBL" id="VSSQ01001909">
    <property type="protein sequence ID" value="MPM12006.1"/>
    <property type="molecule type" value="Genomic_DNA"/>
</dbReference>
<dbReference type="Pfam" id="PF07009">
    <property type="entry name" value="NusG_II"/>
    <property type="match status" value="1"/>
</dbReference>
<comment type="caution">
    <text evidence="2">The sequence shown here is derived from an EMBL/GenBank/DDBJ whole genome shotgun (WGS) entry which is preliminary data.</text>
</comment>
<dbReference type="InterPro" id="IPR038690">
    <property type="entry name" value="NusG_2_sf"/>
</dbReference>
<evidence type="ECO:0000313" key="2">
    <source>
        <dbReference type="EMBL" id="MPM12006.1"/>
    </source>
</evidence>
<gene>
    <name evidence="2" type="ORF">SDC9_58357</name>
</gene>
<feature type="transmembrane region" description="Helical" evidence="1">
    <location>
        <begin position="6"/>
        <end position="23"/>
    </location>
</feature>
<protein>
    <submittedName>
        <fullName evidence="2">Uncharacterized protein</fullName>
    </submittedName>
</protein>
<accession>A0A644X748</accession>